<name>A0A916Z0D5_9BACT</name>
<dbReference type="RefSeq" id="WP_188768233.1">
    <property type="nucleotide sequence ID" value="NZ_BMKK01000008.1"/>
</dbReference>
<dbReference type="Proteomes" id="UP000609064">
    <property type="component" value="Unassembled WGS sequence"/>
</dbReference>
<comment type="caution">
    <text evidence="1">The sequence shown here is derived from an EMBL/GenBank/DDBJ whole genome shotgun (WGS) entry which is preliminary data.</text>
</comment>
<proteinExistence type="predicted"/>
<reference evidence="1" key="2">
    <citation type="submission" date="2020-09" db="EMBL/GenBank/DDBJ databases">
        <authorList>
            <person name="Sun Q."/>
            <person name="Zhou Y."/>
        </authorList>
    </citation>
    <scope>NUCLEOTIDE SEQUENCE</scope>
    <source>
        <strain evidence="1">CGMCC 1.15958</strain>
    </source>
</reference>
<organism evidence="1 2">
    <name type="scientific">Emticicia aquatilis</name>
    <dbReference type="NCBI Taxonomy" id="1537369"/>
    <lineage>
        <taxon>Bacteria</taxon>
        <taxon>Pseudomonadati</taxon>
        <taxon>Bacteroidota</taxon>
        <taxon>Cytophagia</taxon>
        <taxon>Cytophagales</taxon>
        <taxon>Leadbetterellaceae</taxon>
        <taxon>Emticicia</taxon>
    </lineage>
</organism>
<keyword evidence="2" id="KW-1185">Reference proteome</keyword>
<gene>
    <name evidence="1" type="ORF">GCM10011514_37550</name>
</gene>
<accession>A0A916Z0D5</accession>
<evidence type="ECO:0000313" key="1">
    <source>
        <dbReference type="EMBL" id="GGD69976.1"/>
    </source>
</evidence>
<dbReference type="AlphaFoldDB" id="A0A916Z0D5"/>
<dbReference type="InterPro" id="IPR023393">
    <property type="entry name" value="START-like_dom_sf"/>
</dbReference>
<protein>
    <recommendedName>
        <fullName evidence="3">Ligand-binding SRPBCC domain-containing protein</fullName>
    </recommendedName>
</protein>
<evidence type="ECO:0000313" key="2">
    <source>
        <dbReference type="Proteomes" id="UP000609064"/>
    </source>
</evidence>
<reference evidence="1" key="1">
    <citation type="journal article" date="2014" name="Int. J. Syst. Evol. Microbiol.">
        <title>Complete genome sequence of Corynebacterium casei LMG S-19264T (=DSM 44701T), isolated from a smear-ripened cheese.</title>
        <authorList>
            <consortium name="US DOE Joint Genome Institute (JGI-PGF)"/>
            <person name="Walter F."/>
            <person name="Albersmeier A."/>
            <person name="Kalinowski J."/>
            <person name="Ruckert C."/>
        </authorList>
    </citation>
    <scope>NUCLEOTIDE SEQUENCE</scope>
    <source>
        <strain evidence="1">CGMCC 1.15958</strain>
    </source>
</reference>
<sequence length="149" mass="17747">MKINIETAVNQSVSEVWEQFDDKLLLKLSPPFPPVKLISFGQKIGEKVTFELNFFIIRQLWVSEITDSYLSAEESFFIDEGVQLPFFLKYWKHKHRIVRDNATSGSKIIDEIEFRTPTILTDYIFYPILYLQFLYRKPIYQRIFKTPNP</sequence>
<dbReference type="EMBL" id="BMKK01000008">
    <property type="protein sequence ID" value="GGD69976.1"/>
    <property type="molecule type" value="Genomic_DNA"/>
</dbReference>
<dbReference type="Gene3D" id="3.30.530.20">
    <property type="match status" value="1"/>
</dbReference>
<dbReference type="SUPFAM" id="SSF55961">
    <property type="entry name" value="Bet v1-like"/>
    <property type="match status" value="1"/>
</dbReference>
<evidence type="ECO:0008006" key="3">
    <source>
        <dbReference type="Google" id="ProtNLM"/>
    </source>
</evidence>